<keyword evidence="8 11" id="KW-1133">Transmembrane helix</keyword>
<accession>A0A511BM63</accession>
<dbReference type="Gene3D" id="2.30.42.10">
    <property type="match status" value="1"/>
</dbReference>
<gene>
    <name evidence="13" type="ORF">SSA02_05900</name>
</gene>
<protein>
    <recommendedName>
        <fullName evidence="11">Zinc metalloprotease</fullName>
        <ecNumber evidence="11">3.4.24.-</ecNumber>
    </recommendedName>
</protein>
<dbReference type="PANTHER" id="PTHR42837">
    <property type="entry name" value="REGULATOR OF SIGMA-E PROTEASE RSEP"/>
    <property type="match status" value="1"/>
</dbReference>
<feature type="domain" description="PDZ" evidence="12">
    <location>
        <begin position="118"/>
        <end position="192"/>
    </location>
</feature>
<keyword evidence="9 11" id="KW-0482">Metalloprotease</keyword>
<dbReference type="GO" id="GO:0004222">
    <property type="term" value="F:metalloendopeptidase activity"/>
    <property type="evidence" value="ECO:0007669"/>
    <property type="project" value="InterPro"/>
</dbReference>
<dbReference type="AlphaFoldDB" id="A0A511BM63"/>
<dbReference type="SUPFAM" id="SSF50156">
    <property type="entry name" value="PDZ domain-like"/>
    <property type="match status" value="1"/>
</dbReference>
<comment type="similarity">
    <text evidence="3 11">Belongs to the peptidase M50B family.</text>
</comment>
<dbReference type="NCBIfam" id="TIGR00054">
    <property type="entry name" value="RIP metalloprotease RseP"/>
    <property type="match status" value="1"/>
</dbReference>
<dbReference type="PANTHER" id="PTHR42837:SF2">
    <property type="entry name" value="MEMBRANE METALLOPROTEASE ARASP2, CHLOROPLASTIC-RELATED"/>
    <property type="match status" value="1"/>
</dbReference>
<organism evidence="13 14">
    <name type="scientific">Swaminathania salitolerans</name>
    <dbReference type="NCBI Taxonomy" id="182838"/>
    <lineage>
        <taxon>Bacteria</taxon>
        <taxon>Pseudomonadati</taxon>
        <taxon>Pseudomonadota</taxon>
        <taxon>Alphaproteobacteria</taxon>
        <taxon>Acetobacterales</taxon>
        <taxon>Acetobacteraceae</taxon>
        <taxon>Swaminathania</taxon>
    </lineage>
</organism>
<dbReference type="GO" id="GO:0046872">
    <property type="term" value="F:metal ion binding"/>
    <property type="evidence" value="ECO:0007669"/>
    <property type="project" value="UniProtKB-KW"/>
</dbReference>
<name>A0A511BM63_9PROT</name>
<dbReference type="CDD" id="cd23081">
    <property type="entry name" value="cpPDZ_EcRseP-like"/>
    <property type="match status" value="1"/>
</dbReference>
<evidence type="ECO:0000256" key="2">
    <source>
        <dbReference type="ARBA" id="ARBA00004141"/>
    </source>
</evidence>
<evidence type="ECO:0000256" key="11">
    <source>
        <dbReference type="RuleBase" id="RU362031"/>
    </source>
</evidence>
<keyword evidence="6 11" id="KW-0378">Hydrolase</keyword>
<dbReference type="InterPro" id="IPR036034">
    <property type="entry name" value="PDZ_sf"/>
</dbReference>
<evidence type="ECO:0000259" key="12">
    <source>
        <dbReference type="SMART" id="SM00228"/>
    </source>
</evidence>
<dbReference type="Proteomes" id="UP000321405">
    <property type="component" value="Unassembled WGS sequence"/>
</dbReference>
<evidence type="ECO:0000313" key="13">
    <source>
        <dbReference type="EMBL" id="GEL01427.1"/>
    </source>
</evidence>
<evidence type="ECO:0000256" key="10">
    <source>
        <dbReference type="ARBA" id="ARBA00023136"/>
    </source>
</evidence>
<dbReference type="GO" id="GO:0006508">
    <property type="term" value="P:proteolysis"/>
    <property type="evidence" value="ECO:0007669"/>
    <property type="project" value="UniProtKB-KW"/>
</dbReference>
<dbReference type="Pfam" id="PF17820">
    <property type="entry name" value="PDZ_6"/>
    <property type="match status" value="1"/>
</dbReference>
<feature type="transmembrane region" description="Helical" evidence="11">
    <location>
        <begin position="6"/>
        <end position="29"/>
    </location>
</feature>
<dbReference type="CDD" id="cd06163">
    <property type="entry name" value="S2P-M50_PDZ_RseP-like"/>
    <property type="match status" value="1"/>
</dbReference>
<dbReference type="EMBL" id="BJVC01000001">
    <property type="protein sequence ID" value="GEL01427.1"/>
    <property type="molecule type" value="Genomic_DNA"/>
</dbReference>
<keyword evidence="7 11" id="KW-0862">Zinc</keyword>
<dbReference type="InterPro" id="IPR004387">
    <property type="entry name" value="Pept_M50_Zn"/>
</dbReference>
<evidence type="ECO:0000256" key="4">
    <source>
        <dbReference type="ARBA" id="ARBA00022670"/>
    </source>
</evidence>
<dbReference type="InterPro" id="IPR008915">
    <property type="entry name" value="Peptidase_M50"/>
</dbReference>
<keyword evidence="5 11" id="KW-0812">Transmembrane</keyword>
<keyword evidence="14" id="KW-1185">Reference proteome</keyword>
<comment type="caution">
    <text evidence="13">The sequence shown here is derived from an EMBL/GenBank/DDBJ whole genome shotgun (WGS) entry which is preliminary data.</text>
</comment>
<feature type="transmembrane region" description="Helical" evidence="11">
    <location>
        <begin position="105"/>
        <end position="127"/>
    </location>
</feature>
<dbReference type="InterPro" id="IPR041489">
    <property type="entry name" value="PDZ_6"/>
</dbReference>
<proteinExistence type="inferred from homology"/>
<dbReference type="RefSeq" id="WP_147092379.1">
    <property type="nucleotide sequence ID" value="NZ_BJVC01000001.1"/>
</dbReference>
<evidence type="ECO:0000256" key="8">
    <source>
        <dbReference type="ARBA" id="ARBA00022989"/>
    </source>
</evidence>
<evidence type="ECO:0000256" key="1">
    <source>
        <dbReference type="ARBA" id="ARBA00001947"/>
    </source>
</evidence>
<feature type="transmembrane region" description="Helical" evidence="11">
    <location>
        <begin position="333"/>
        <end position="351"/>
    </location>
</feature>
<dbReference type="GO" id="GO:0016020">
    <property type="term" value="C:membrane"/>
    <property type="evidence" value="ECO:0007669"/>
    <property type="project" value="UniProtKB-SubCell"/>
</dbReference>
<keyword evidence="11" id="KW-0479">Metal-binding</keyword>
<evidence type="ECO:0000256" key="5">
    <source>
        <dbReference type="ARBA" id="ARBA00022692"/>
    </source>
</evidence>
<evidence type="ECO:0000313" key="14">
    <source>
        <dbReference type="Proteomes" id="UP000321405"/>
    </source>
</evidence>
<sequence>MHEFAVTILAFALILGILVFVHEMGHYLAARWRGVKVDAFSIGFGPALYRWHDRTGTEWRIAAIPLGGYVKPHGFEDPEDATAEQKAAWVPGQTFHDKPVGSRMLVIVMGPVFNFLFAILLFTVLYASVGKPEMKNEIAQVAPHSAAEKAGLRPGDVITRLGSLDVFNFADIQAHAVKMPGETTTLGIRRDGHDLSLPITLDTVPATKTSPARGSIGIMAELVPGRPMSTGRAFVAGLHETWTVSVQTLQGVWQILTGHRSAKELGGTIRIAQLSGQVAHYGLASIVSFMALLSINLGLINLFPIPLLDGGRLVFYVAEAVRGKPVSRRIQEISYQAGFAIIAALFLFSTFNDLSNLGLFR</sequence>
<dbReference type="SMART" id="SM00228">
    <property type="entry name" value="PDZ"/>
    <property type="match status" value="1"/>
</dbReference>
<dbReference type="EC" id="3.4.24.-" evidence="11"/>
<keyword evidence="10 11" id="KW-0472">Membrane</keyword>
<keyword evidence="4 13" id="KW-0645">Protease</keyword>
<evidence type="ECO:0000256" key="6">
    <source>
        <dbReference type="ARBA" id="ARBA00022801"/>
    </source>
</evidence>
<reference evidence="13 14" key="1">
    <citation type="submission" date="2019-07" db="EMBL/GenBank/DDBJ databases">
        <title>Whole genome shotgun sequence of Swaminathania salitolerans NBRC 104436.</title>
        <authorList>
            <person name="Hosoyama A."/>
            <person name="Uohara A."/>
            <person name="Ohji S."/>
            <person name="Ichikawa N."/>
        </authorList>
    </citation>
    <scope>NUCLEOTIDE SEQUENCE [LARGE SCALE GENOMIC DNA]</scope>
    <source>
        <strain evidence="13 14">NBRC 104436</strain>
    </source>
</reference>
<evidence type="ECO:0000256" key="9">
    <source>
        <dbReference type="ARBA" id="ARBA00023049"/>
    </source>
</evidence>
<evidence type="ECO:0000256" key="3">
    <source>
        <dbReference type="ARBA" id="ARBA00007931"/>
    </source>
</evidence>
<evidence type="ECO:0000256" key="7">
    <source>
        <dbReference type="ARBA" id="ARBA00022833"/>
    </source>
</evidence>
<comment type="cofactor">
    <cofactor evidence="1 11">
        <name>Zn(2+)</name>
        <dbReference type="ChEBI" id="CHEBI:29105"/>
    </cofactor>
</comment>
<feature type="transmembrane region" description="Helical" evidence="11">
    <location>
        <begin position="278"/>
        <end position="303"/>
    </location>
</feature>
<dbReference type="Pfam" id="PF02163">
    <property type="entry name" value="Peptidase_M50"/>
    <property type="match status" value="1"/>
</dbReference>
<dbReference type="OrthoDB" id="9782003at2"/>
<dbReference type="InterPro" id="IPR001478">
    <property type="entry name" value="PDZ"/>
</dbReference>
<comment type="subcellular location">
    <subcellularLocation>
        <location evidence="2">Membrane</location>
        <topology evidence="2">Multi-pass membrane protein</topology>
    </subcellularLocation>
</comment>